<dbReference type="EMBL" id="CM037017">
    <property type="protein sequence ID" value="KAH7678147.1"/>
    <property type="molecule type" value="Genomic_DNA"/>
</dbReference>
<proteinExistence type="predicted"/>
<organism evidence="1 2">
    <name type="scientific">Dioscorea alata</name>
    <name type="common">Purple yam</name>
    <dbReference type="NCBI Taxonomy" id="55571"/>
    <lineage>
        <taxon>Eukaryota</taxon>
        <taxon>Viridiplantae</taxon>
        <taxon>Streptophyta</taxon>
        <taxon>Embryophyta</taxon>
        <taxon>Tracheophyta</taxon>
        <taxon>Spermatophyta</taxon>
        <taxon>Magnoliopsida</taxon>
        <taxon>Liliopsida</taxon>
        <taxon>Dioscoreales</taxon>
        <taxon>Dioscoreaceae</taxon>
        <taxon>Dioscorea</taxon>
    </lineage>
</organism>
<comment type="caution">
    <text evidence="1">The sequence shown here is derived from an EMBL/GenBank/DDBJ whole genome shotgun (WGS) entry which is preliminary data.</text>
</comment>
<dbReference type="Proteomes" id="UP000827976">
    <property type="component" value="Chromosome 7"/>
</dbReference>
<dbReference type="EC" id="1.1.1.206" evidence="1"/>
<protein>
    <submittedName>
        <fullName evidence="1">Short-chain dehydrogenase/reductase SDR protein</fullName>
        <ecNumber evidence="1">1.1.1.206</ecNumber>
        <ecNumber evidence="1">1.1.1.236</ecNumber>
    </submittedName>
</protein>
<reference evidence="2" key="1">
    <citation type="journal article" date="2022" name="Nat. Commun.">
        <title>Chromosome evolution and the genetic basis of agronomically important traits in greater yam.</title>
        <authorList>
            <person name="Bredeson J.V."/>
            <person name="Lyons J.B."/>
            <person name="Oniyinde I.O."/>
            <person name="Okereke N.R."/>
            <person name="Kolade O."/>
            <person name="Nnabue I."/>
            <person name="Nwadili C.O."/>
            <person name="Hribova E."/>
            <person name="Parker M."/>
            <person name="Nwogha J."/>
            <person name="Shu S."/>
            <person name="Carlson J."/>
            <person name="Kariba R."/>
            <person name="Muthemba S."/>
            <person name="Knop K."/>
            <person name="Barton G.J."/>
            <person name="Sherwood A.V."/>
            <person name="Lopez-Montes A."/>
            <person name="Asiedu R."/>
            <person name="Jamnadass R."/>
            <person name="Muchugi A."/>
            <person name="Goodstein D."/>
            <person name="Egesi C.N."/>
            <person name="Featherston J."/>
            <person name="Asfaw A."/>
            <person name="Simpson G.G."/>
            <person name="Dolezel J."/>
            <person name="Hendre P.S."/>
            <person name="Van Deynze A."/>
            <person name="Kumar P.L."/>
            <person name="Obidiegwu J.E."/>
            <person name="Bhattacharjee R."/>
            <person name="Rokhsar D.S."/>
        </authorList>
    </citation>
    <scope>NUCLEOTIDE SEQUENCE [LARGE SCALE GENOMIC DNA]</scope>
    <source>
        <strain evidence="2">cv. TDa95/00328</strain>
    </source>
</reference>
<gene>
    <name evidence="1" type="ORF">IHE45_07G131300</name>
</gene>
<evidence type="ECO:0000313" key="1">
    <source>
        <dbReference type="EMBL" id="KAH7678147.1"/>
    </source>
</evidence>
<accession>A0ACB7VU79</accession>
<keyword evidence="1" id="KW-0560">Oxidoreductase</keyword>
<name>A0ACB7VU79_DIOAL</name>
<evidence type="ECO:0000313" key="2">
    <source>
        <dbReference type="Proteomes" id="UP000827976"/>
    </source>
</evidence>
<keyword evidence="2" id="KW-1185">Reference proteome</keyword>
<sequence>MDNHVARWSLHGTKALVTGGTKGIGHAIVEELAKFGATVHTCSRNETELNACLKEWEDKKFNVTGSVCDVSSQIERERIINSVSAVFQGKLDILINNVGMCWIKPTLECTAEDYSQTMATNFESAFHLSQLAHPLMKASGSGRIVFISSVGTRVVYQGTVIYAASKGAMDQLTKHLACEWAKDNIRVNSVAPSAIKTPLIKNLGVDEAVRKETSRVPLNRLGEPEEVASVVAFLCLPASSYVTGQTVCIDGGRALNYTTTD</sequence>
<dbReference type="EC" id="1.1.1.236" evidence="1"/>